<feature type="compositionally biased region" description="Polar residues" evidence="3">
    <location>
        <begin position="22"/>
        <end position="34"/>
    </location>
</feature>
<dbReference type="InterPro" id="IPR012341">
    <property type="entry name" value="6hp_glycosidase-like_sf"/>
</dbReference>
<gene>
    <name evidence="5" type="ORF">BJ322DRAFT_1161509</name>
</gene>
<evidence type="ECO:0000256" key="1">
    <source>
        <dbReference type="ARBA" id="ARBA00005615"/>
    </source>
</evidence>
<evidence type="ECO:0000256" key="4">
    <source>
        <dbReference type="SAM" id="SignalP"/>
    </source>
</evidence>
<feature type="signal peptide" evidence="4">
    <location>
        <begin position="1"/>
        <end position="19"/>
    </location>
</feature>
<keyword evidence="4" id="KW-0732">Signal</keyword>
<protein>
    <recommendedName>
        <fullName evidence="2">Trehalase</fullName>
        <ecNumber evidence="2">3.2.1.28</ecNumber>
    </recommendedName>
    <alternativeName>
        <fullName evidence="2">Alpha-trehalose glucohydrolase</fullName>
    </alternativeName>
</protein>
<dbReference type="Gene3D" id="1.50.10.10">
    <property type="match status" value="1"/>
</dbReference>
<dbReference type="AlphaFoldDB" id="A0A9P6H952"/>
<feature type="compositionally biased region" description="Low complexity" evidence="3">
    <location>
        <begin position="35"/>
        <end position="51"/>
    </location>
</feature>
<dbReference type="InterPro" id="IPR001661">
    <property type="entry name" value="Glyco_hydro_37"/>
</dbReference>
<dbReference type="OrthoDB" id="3542292at2759"/>
<feature type="chain" id="PRO_5040238282" description="Trehalase" evidence="4">
    <location>
        <begin position="20"/>
        <end position="737"/>
    </location>
</feature>
<comment type="catalytic activity">
    <reaction evidence="2">
        <text>alpha,alpha-trehalose + H2O = alpha-D-glucose + beta-D-glucose</text>
        <dbReference type="Rhea" id="RHEA:32675"/>
        <dbReference type="ChEBI" id="CHEBI:15377"/>
        <dbReference type="ChEBI" id="CHEBI:15903"/>
        <dbReference type="ChEBI" id="CHEBI:16551"/>
        <dbReference type="ChEBI" id="CHEBI:17925"/>
        <dbReference type="EC" id="3.2.1.28"/>
    </reaction>
</comment>
<feature type="region of interest" description="Disordered" evidence="3">
    <location>
        <begin position="22"/>
        <end position="54"/>
    </location>
</feature>
<reference evidence="5" key="2">
    <citation type="submission" date="2020-11" db="EMBL/GenBank/DDBJ databases">
        <authorList>
            <consortium name="DOE Joint Genome Institute"/>
            <person name="Kuo A."/>
            <person name="Miyauchi S."/>
            <person name="Kiss E."/>
            <person name="Drula E."/>
            <person name="Kohler A."/>
            <person name="Sanchez-Garcia M."/>
            <person name="Andreopoulos B."/>
            <person name="Barry K.W."/>
            <person name="Bonito G."/>
            <person name="Buee M."/>
            <person name="Carver A."/>
            <person name="Chen C."/>
            <person name="Cichocki N."/>
            <person name="Clum A."/>
            <person name="Culley D."/>
            <person name="Crous P.W."/>
            <person name="Fauchery L."/>
            <person name="Girlanda M."/>
            <person name="Hayes R."/>
            <person name="Keri Z."/>
            <person name="Labutti K."/>
            <person name="Lipzen A."/>
            <person name="Lombard V."/>
            <person name="Magnuson J."/>
            <person name="Maillard F."/>
            <person name="Morin E."/>
            <person name="Murat C."/>
            <person name="Nolan M."/>
            <person name="Ohm R."/>
            <person name="Pangilinan J."/>
            <person name="Pereira M."/>
            <person name="Perotto S."/>
            <person name="Peter M."/>
            <person name="Riley R."/>
            <person name="Sitrit Y."/>
            <person name="Stielow B."/>
            <person name="Szollosi G."/>
            <person name="Zifcakova L."/>
            <person name="Stursova M."/>
            <person name="Spatafora J.W."/>
            <person name="Tedersoo L."/>
            <person name="Vaario L.-M."/>
            <person name="Yamada A."/>
            <person name="Yan M."/>
            <person name="Wang P."/>
            <person name="Xu J."/>
            <person name="Bruns T."/>
            <person name="Baldrian P."/>
            <person name="Vilgalys R."/>
            <person name="Henrissat B."/>
            <person name="Grigoriev I.V."/>
            <person name="Hibbett D."/>
            <person name="Nagy L.G."/>
            <person name="Martin F.M."/>
        </authorList>
    </citation>
    <scope>NUCLEOTIDE SEQUENCE</scope>
    <source>
        <strain evidence="5">UH-Tt-Lm1</strain>
    </source>
</reference>
<evidence type="ECO:0000256" key="3">
    <source>
        <dbReference type="SAM" id="MobiDB-lite"/>
    </source>
</evidence>
<dbReference type="EC" id="3.2.1.28" evidence="2"/>
<dbReference type="SUPFAM" id="SSF48208">
    <property type="entry name" value="Six-hairpin glycosidases"/>
    <property type="match status" value="1"/>
</dbReference>
<evidence type="ECO:0000313" key="6">
    <source>
        <dbReference type="Proteomes" id="UP000736335"/>
    </source>
</evidence>
<dbReference type="PRINTS" id="PR00744">
    <property type="entry name" value="GLHYDRLASE37"/>
</dbReference>
<comment type="caution">
    <text evidence="5">The sequence shown here is derived from an EMBL/GenBank/DDBJ whole genome shotgun (WGS) entry which is preliminary data.</text>
</comment>
<evidence type="ECO:0000256" key="2">
    <source>
        <dbReference type="RuleBase" id="RU361180"/>
    </source>
</evidence>
<organism evidence="5 6">
    <name type="scientific">Thelephora terrestris</name>
    <dbReference type="NCBI Taxonomy" id="56493"/>
    <lineage>
        <taxon>Eukaryota</taxon>
        <taxon>Fungi</taxon>
        <taxon>Dikarya</taxon>
        <taxon>Basidiomycota</taxon>
        <taxon>Agaricomycotina</taxon>
        <taxon>Agaricomycetes</taxon>
        <taxon>Thelephorales</taxon>
        <taxon>Thelephoraceae</taxon>
        <taxon>Thelephora</taxon>
    </lineage>
</organism>
<evidence type="ECO:0000313" key="5">
    <source>
        <dbReference type="EMBL" id="KAF9781689.1"/>
    </source>
</evidence>
<dbReference type="PANTHER" id="PTHR23403:SF1">
    <property type="entry name" value="TREHALASE"/>
    <property type="match status" value="1"/>
</dbReference>
<keyword evidence="6" id="KW-1185">Reference proteome</keyword>
<dbReference type="GO" id="GO:0004555">
    <property type="term" value="F:alpha,alpha-trehalase activity"/>
    <property type="evidence" value="ECO:0007669"/>
    <property type="project" value="UniProtKB-EC"/>
</dbReference>
<keyword evidence="2" id="KW-0326">Glycosidase</keyword>
<proteinExistence type="inferred from homology"/>
<dbReference type="PANTHER" id="PTHR23403">
    <property type="entry name" value="TREHALASE"/>
    <property type="match status" value="1"/>
</dbReference>
<comment type="similarity">
    <text evidence="1 2">Belongs to the glycosyl hydrolase 37 family.</text>
</comment>
<dbReference type="GO" id="GO:0005993">
    <property type="term" value="P:trehalose catabolic process"/>
    <property type="evidence" value="ECO:0007669"/>
    <property type="project" value="TreeGrafter"/>
</dbReference>
<dbReference type="Proteomes" id="UP000736335">
    <property type="component" value="Unassembled WGS sequence"/>
</dbReference>
<sequence>MSWATLLSVMLLGVRFVTAVPNPQNSESPPTLTFSTAVASPSSPSSTLPPQVSVPPTQPWCPSQIFCAGALLQTVNLAQLYSDSKTFVDKPTNKAPSQVLTDFATINGTSLTEGAVEQFVDTDFSGEGLELESVALANFNPTPAFLNGVKDPLVKAWAGVVNGYWTQLIRDTNDSALCDGAACESTLIPLNHTFVVPGGRFREIYYWDSFWIIEGLIQSELYDVVNSTLQNFMDQLERFGFIPNGGRIYYLNRSQPPLFIHMLDRYINATNDTSILERALPLAELELEWWSTNRSITVTSSYTSQTYNMFHYAVNNSAPRPESYLEDYQTATGVNLTEQQRSDLYAELATGAESGWDYTGRWLKQPLAGNNLTDQDSKLRTLNIRSTIPVDLNSLLYKSHQILAEYLDQAGSTSQAASHRAIASNLSSGILDLFWDSNKLAFYDYNLTSNARNGYYSPATFYPFWVGIIPPEVLNDQSKAFGAFAPINMVLNRYNGTFPSSFVETGLQWDLPNSWPPHQYIALEALRNLPSNLTTNAVPNGNSFDLVPSGQLGITEDQLPSQPIRGTNNTSTREDISKLNGTVVNGGTAVNGEGWGQTLQRELANRYTAAAFCSWWATGGSIPNVLPRRSNQDLNLTGSLNNTGNMFEKFSNLDIDSAGSGGEYTVQAGFGWTNGVVLWVASAYGGILDAPKCPNITTDAVSNENNSGGNTSSAASGAASITLSVVLAMVVSGVMLW</sequence>
<name>A0A9P6H952_9AGAM</name>
<dbReference type="Pfam" id="PF01204">
    <property type="entry name" value="Trehalase"/>
    <property type="match status" value="2"/>
</dbReference>
<keyword evidence="2" id="KW-0378">Hydrolase</keyword>
<dbReference type="EMBL" id="WIUZ02000013">
    <property type="protein sequence ID" value="KAF9781689.1"/>
    <property type="molecule type" value="Genomic_DNA"/>
</dbReference>
<reference evidence="5" key="1">
    <citation type="journal article" date="2020" name="Nat. Commun.">
        <title>Large-scale genome sequencing of mycorrhizal fungi provides insights into the early evolution of symbiotic traits.</title>
        <authorList>
            <person name="Miyauchi S."/>
            <person name="Kiss E."/>
            <person name="Kuo A."/>
            <person name="Drula E."/>
            <person name="Kohler A."/>
            <person name="Sanchez-Garcia M."/>
            <person name="Morin E."/>
            <person name="Andreopoulos B."/>
            <person name="Barry K.W."/>
            <person name="Bonito G."/>
            <person name="Buee M."/>
            <person name="Carver A."/>
            <person name="Chen C."/>
            <person name="Cichocki N."/>
            <person name="Clum A."/>
            <person name="Culley D."/>
            <person name="Crous P.W."/>
            <person name="Fauchery L."/>
            <person name="Girlanda M."/>
            <person name="Hayes R.D."/>
            <person name="Keri Z."/>
            <person name="LaButti K."/>
            <person name="Lipzen A."/>
            <person name="Lombard V."/>
            <person name="Magnuson J."/>
            <person name="Maillard F."/>
            <person name="Murat C."/>
            <person name="Nolan M."/>
            <person name="Ohm R.A."/>
            <person name="Pangilinan J."/>
            <person name="Pereira M.F."/>
            <person name="Perotto S."/>
            <person name="Peter M."/>
            <person name="Pfister S."/>
            <person name="Riley R."/>
            <person name="Sitrit Y."/>
            <person name="Stielow J.B."/>
            <person name="Szollosi G."/>
            <person name="Zifcakova L."/>
            <person name="Stursova M."/>
            <person name="Spatafora J.W."/>
            <person name="Tedersoo L."/>
            <person name="Vaario L.M."/>
            <person name="Yamada A."/>
            <person name="Yan M."/>
            <person name="Wang P."/>
            <person name="Xu J."/>
            <person name="Bruns T."/>
            <person name="Baldrian P."/>
            <person name="Vilgalys R."/>
            <person name="Dunand C."/>
            <person name="Henrissat B."/>
            <person name="Grigoriev I.V."/>
            <person name="Hibbett D."/>
            <person name="Nagy L.G."/>
            <person name="Martin F.M."/>
        </authorList>
    </citation>
    <scope>NUCLEOTIDE SEQUENCE</scope>
    <source>
        <strain evidence="5">UH-Tt-Lm1</strain>
    </source>
</reference>
<dbReference type="InterPro" id="IPR008928">
    <property type="entry name" value="6-hairpin_glycosidase_sf"/>
</dbReference>
<accession>A0A9P6H952</accession>